<proteinExistence type="predicted"/>
<dbReference type="HOGENOM" id="CLU_120910_4_0_6"/>
<dbReference type="PANTHER" id="PTHR37166:SF1">
    <property type="entry name" value="PROTEIN FLAG"/>
    <property type="match status" value="1"/>
</dbReference>
<reference evidence="2 3" key="1">
    <citation type="submission" date="2006-03" db="EMBL/GenBank/DDBJ databases">
        <authorList>
            <person name="Pinhassi J."/>
            <person name="Pedros-Alio C."/>
            <person name="Ferriera S."/>
            <person name="Johnson J."/>
            <person name="Kravitz S."/>
            <person name="Halpern A."/>
            <person name="Remington K."/>
            <person name="Beeson K."/>
            <person name="Tran B."/>
            <person name="Rogers Y.-H."/>
            <person name="Friedman R."/>
            <person name="Venter J.C."/>
        </authorList>
    </citation>
    <scope>NUCLEOTIDE SEQUENCE [LARGE SCALE GENOMIC DNA]</scope>
    <source>
        <strain evidence="2 3">RED65</strain>
    </source>
</reference>
<dbReference type="STRING" id="207949.RED65_06568"/>
<feature type="region of interest" description="Disordered" evidence="1">
    <location>
        <begin position="1"/>
        <end position="31"/>
    </location>
</feature>
<keyword evidence="2" id="KW-0282">Flagellum</keyword>
<keyword evidence="2" id="KW-0969">Cilium</keyword>
<keyword evidence="3" id="KW-1185">Reference proteome</keyword>
<dbReference type="Gene3D" id="3.30.160.170">
    <property type="entry name" value="FlaG-like"/>
    <property type="match status" value="1"/>
</dbReference>
<protein>
    <submittedName>
        <fullName evidence="2">Uncharacterized flagellar protein FlaG</fullName>
    </submittedName>
</protein>
<sequence length="134" mass="14828">MNEIKSSEFGFNQPKPVSSAPQVQSSEADKAKQVIAEAVNTVQKSGKSMPQDAQQTAEAKSVEVKEAVSKLNEYVQSTQRNLDFQLDDESGKTVIRVYDRQSEQLVRQIPDEVALELAKSLNGDEPLMLFNAQV</sequence>
<feature type="compositionally biased region" description="Polar residues" evidence="1">
    <location>
        <begin position="15"/>
        <end position="26"/>
    </location>
</feature>
<keyword evidence="2" id="KW-0966">Cell projection</keyword>
<evidence type="ECO:0000313" key="2">
    <source>
        <dbReference type="EMBL" id="EAT12537.1"/>
    </source>
</evidence>
<gene>
    <name evidence="2" type="ORF">RED65_06568</name>
</gene>
<dbReference type="EMBL" id="AAQH01000006">
    <property type="protein sequence ID" value="EAT12537.1"/>
    <property type="molecule type" value="Genomic_DNA"/>
</dbReference>
<dbReference type="RefSeq" id="WP_007016138.1">
    <property type="nucleotide sequence ID" value="NZ_AAQH01000006.1"/>
</dbReference>
<evidence type="ECO:0000256" key="1">
    <source>
        <dbReference type="SAM" id="MobiDB-lite"/>
    </source>
</evidence>
<dbReference type="Proteomes" id="UP000004263">
    <property type="component" value="Unassembled WGS sequence"/>
</dbReference>
<name>Q1N2Y2_9GAMM</name>
<organism evidence="2 3">
    <name type="scientific">Bermanella marisrubri</name>
    <dbReference type="NCBI Taxonomy" id="207949"/>
    <lineage>
        <taxon>Bacteria</taxon>
        <taxon>Pseudomonadati</taxon>
        <taxon>Pseudomonadota</taxon>
        <taxon>Gammaproteobacteria</taxon>
        <taxon>Oceanospirillales</taxon>
        <taxon>Oceanospirillaceae</taxon>
        <taxon>Bermanella</taxon>
    </lineage>
</organism>
<evidence type="ECO:0000313" key="3">
    <source>
        <dbReference type="Proteomes" id="UP000004263"/>
    </source>
</evidence>
<dbReference type="InterPro" id="IPR005186">
    <property type="entry name" value="FlaG"/>
</dbReference>
<dbReference type="SUPFAM" id="SSF160214">
    <property type="entry name" value="FlaG-like"/>
    <property type="match status" value="1"/>
</dbReference>
<comment type="caution">
    <text evidence="2">The sequence shown here is derived from an EMBL/GenBank/DDBJ whole genome shotgun (WGS) entry which is preliminary data.</text>
</comment>
<dbReference type="Pfam" id="PF03646">
    <property type="entry name" value="FlaG"/>
    <property type="match status" value="1"/>
</dbReference>
<dbReference type="PANTHER" id="PTHR37166">
    <property type="entry name" value="PROTEIN FLAG"/>
    <property type="match status" value="1"/>
</dbReference>
<dbReference type="AlphaFoldDB" id="Q1N2Y2"/>
<accession>Q1N2Y2</accession>
<dbReference type="InterPro" id="IPR035924">
    <property type="entry name" value="FlaG-like_sf"/>
</dbReference>
<dbReference type="OrthoDB" id="5741693at2"/>